<evidence type="ECO:0000256" key="2">
    <source>
        <dbReference type="ARBA" id="ARBA00004613"/>
    </source>
</evidence>
<evidence type="ECO:0000313" key="11">
    <source>
        <dbReference type="EMBL" id="RZU50446.1"/>
    </source>
</evidence>
<feature type="domain" description="Flagellar basal-body/hook protein C-terminal" evidence="9">
    <location>
        <begin position="419"/>
        <end position="456"/>
    </location>
</feature>
<evidence type="ECO:0000259" key="9">
    <source>
        <dbReference type="Pfam" id="PF06429"/>
    </source>
</evidence>
<keyword evidence="11" id="KW-0282">Flagellum</keyword>
<evidence type="ECO:0000256" key="7">
    <source>
        <dbReference type="RuleBase" id="RU362065"/>
    </source>
</evidence>
<organism evidence="11 12">
    <name type="scientific">Krasilnikovia cinnamomea</name>
    <dbReference type="NCBI Taxonomy" id="349313"/>
    <lineage>
        <taxon>Bacteria</taxon>
        <taxon>Bacillati</taxon>
        <taxon>Actinomycetota</taxon>
        <taxon>Actinomycetes</taxon>
        <taxon>Micromonosporales</taxon>
        <taxon>Micromonosporaceae</taxon>
        <taxon>Krasilnikovia</taxon>
    </lineage>
</organism>
<evidence type="ECO:0000256" key="5">
    <source>
        <dbReference type="ARBA" id="ARBA00022525"/>
    </source>
</evidence>
<evidence type="ECO:0000259" key="8">
    <source>
        <dbReference type="Pfam" id="PF00460"/>
    </source>
</evidence>
<comment type="caution">
    <text evidence="11">The sequence shown here is derived from an EMBL/GenBank/DDBJ whole genome shotgun (WGS) entry which is preliminary data.</text>
</comment>
<dbReference type="GO" id="GO:0009424">
    <property type="term" value="C:bacterial-type flagellum hook"/>
    <property type="evidence" value="ECO:0007669"/>
    <property type="project" value="UniProtKB-UniRule"/>
</dbReference>
<keyword evidence="6 7" id="KW-0975">Bacterial flagellum</keyword>
<gene>
    <name evidence="7" type="primary">flgK</name>
    <name evidence="11" type="ORF">EV385_2218</name>
</gene>
<keyword evidence="11" id="KW-0969">Cilium</keyword>
<evidence type="ECO:0000256" key="1">
    <source>
        <dbReference type="ARBA" id="ARBA00004365"/>
    </source>
</evidence>
<dbReference type="RefSeq" id="WP_130509374.1">
    <property type="nucleotide sequence ID" value="NZ_SHKY01000001.1"/>
</dbReference>
<dbReference type="Pfam" id="PF22638">
    <property type="entry name" value="FlgK_D1"/>
    <property type="match status" value="1"/>
</dbReference>
<proteinExistence type="inferred from homology"/>
<dbReference type="Pfam" id="PF00460">
    <property type="entry name" value="Flg_bb_rod"/>
    <property type="match status" value="1"/>
</dbReference>
<protein>
    <recommendedName>
        <fullName evidence="4 7">Flagellar hook-associated protein 1</fullName>
        <shortName evidence="7">HAP1</shortName>
    </recommendedName>
</protein>
<dbReference type="GO" id="GO:0005198">
    <property type="term" value="F:structural molecule activity"/>
    <property type="evidence" value="ECO:0007669"/>
    <property type="project" value="UniProtKB-UniRule"/>
</dbReference>
<evidence type="ECO:0000256" key="6">
    <source>
        <dbReference type="ARBA" id="ARBA00023143"/>
    </source>
</evidence>
<evidence type="ECO:0000256" key="3">
    <source>
        <dbReference type="ARBA" id="ARBA00009677"/>
    </source>
</evidence>
<comment type="similarity">
    <text evidence="3 7">Belongs to the flagella basal body rod proteins family.</text>
</comment>
<dbReference type="PANTHER" id="PTHR30033">
    <property type="entry name" value="FLAGELLAR HOOK-ASSOCIATED PROTEIN 1"/>
    <property type="match status" value="1"/>
</dbReference>
<evidence type="ECO:0000313" key="12">
    <source>
        <dbReference type="Proteomes" id="UP000292564"/>
    </source>
</evidence>
<sequence>MSSSFGSLSIALSGLYANRRGLDVSGQNIANVNTEGYSRQRVQMQSVVGGSAAAMYARSDGLGDGVEVTSVQRLRSQFLEERGRSEHAIGSYLTTTAAIYNSIEDTFAEPSDTAMQAQLHDMWASWADVANAPDDLAARSALLQKSATVADGLRNAHGALASQWEDMRGQVDAFAAEINQTATAIADLNKNIVLARASGATVNELEDQRDLHVMHLAEMVGATAYQRQNGAVDVLVGGSPLVSEFNARSLEVTGAQRLQDQGVDPVQLRWTDAPAVSPIAGGKMGAMLDALTTIIPDLSADLDNVAKTLIDTVNAAHTPAFGLDGVNGRPFFSGTVASDIAVDIPMDKPTWVGAAPTAGTFDGTVADLLSRTGATSTGPDTVYQNMIAELGVASQTLGRRADIQGNITLQIDSAREAEAGVNLDEEMTNLLTYQRGYEAASRVLTTIDQMLDQLINRTGLVGR</sequence>
<evidence type="ECO:0000259" key="10">
    <source>
        <dbReference type="Pfam" id="PF22638"/>
    </source>
</evidence>
<dbReference type="AlphaFoldDB" id="A0A4V6MG40"/>
<dbReference type="GO" id="GO:0005576">
    <property type="term" value="C:extracellular region"/>
    <property type="evidence" value="ECO:0007669"/>
    <property type="project" value="UniProtKB-SubCell"/>
</dbReference>
<reference evidence="11 12" key="1">
    <citation type="submission" date="2019-02" db="EMBL/GenBank/DDBJ databases">
        <title>Sequencing the genomes of 1000 actinobacteria strains.</title>
        <authorList>
            <person name="Klenk H.-P."/>
        </authorList>
    </citation>
    <scope>NUCLEOTIDE SEQUENCE [LARGE SCALE GENOMIC DNA]</scope>
    <source>
        <strain evidence="11 12">DSM 45162</strain>
    </source>
</reference>
<feature type="domain" description="Flagellar basal body rod protein N-terminal" evidence="8">
    <location>
        <begin position="9"/>
        <end position="37"/>
    </location>
</feature>
<dbReference type="PANTHER" id="PTHR30033:SF1">
    <property type="entry name" value="FLAGELLAR HOOK-ASSOCIATED PROTEIN 1"/>
    <property type="match status" value="1"/>
</dbReference>
<dbReference type="GO" id="GO:0044780">
    <property type="term" value="P:bacterial-type flagellum assembly"/>
    <property type="evidence" value="ECO:0007669"/>
    <property type="project" value="InterPro"/>
</dbReference>
<keyword evidence="12" id="KW-1185">Reference proteome</keyword>
<dbReference type="Pfam" id="PF06429">
    <property type="entry name" value="Flg_bbr_C"/>
    <property type="match status" value="1"/>
</dbReference>
<evidence type="ECO:0000256" key="4">
    <source>
        <dbReference type="ARBA" id="ARBA00016244"/>
    </source>
</evidence>
<comment type="subcellular location">
    <subcellularLocation>
        <location evidence="1 7">Bacterial flagellum</location>
    </subcellularLocation>
    <subcellularLocation>
        <location evidence="2 7">Secreted</location>
    </subcellularLocation>
</comment>
<dbReference type="InterPro" id="IPR002371">
    <property type="entry name" value="FlgK"/>
</dbReference>
<keyword evidence="11" id="KW-0966">Cell projection</keyword>
<name>A0A4V6MG40_9ACTN</name>
<dbReference type="OrthoDB" id="9802553at2"/>
<dbReference type="InterPro" id="IPR053927">
    <property type="entry name" value="FlgK_helical"/>
</dbReference>
<dbReference type="PRINTS" id="PR01005">
    <property type="entry name" value="FLGHOOKAP1"/>
</dbReference>
<dbReference type="InterPro" id="IPR001444">
    <property type="entry name" value="Flag_bb_rod_N"/>
</dbReference>
<feature type="domain" description="Flagellar hook-associated protein FlgK helical" evidence="10">
    <location>
        <begin position="101"/>
        <end position="332"/>
    </location>
</feature>
<dbReference type="Proteomes" id="UP000292564">
    <property type="component" value="Unassembled WGS sequence"/>
</dbReference>
<dbReference type="EMBL" id="SHKY01000001">
    <property type="protein sequence ID" value="RZU50446.1"/>
    <property type="molecule type" value="Genomic_DNA"/>
</dbReference>
<keyword evidence="5 7" id="KW-0964">Secreted</keyword>
<dbReference type="SUPFAM" id="SSF64518">
    <property type="entry name" value="Phase 1 flagellin"/>
    <property type="match status" value="1"/>
</dbReference>
<accession>A0A4V6MG40</accession>
<dbReference type="InterPro" id="IPR010930">
    <property type="entry name" value="Flg_bb/hook_C_dom"/>
</dbReference>
<dbReference type="NCBIfam" id="TIGR02492">
    <property type="entry name" value="flgK_ends"/>
    <property type="match status" value="1"/>
</dbReference>